<dbReference type="NCBIfam" id="NF002780">
    <property type="entry name" value="PRK02898.1"/>
    <property type="match status" value="1"/>
</dbReference>
<gene>
    <name evidence="10 11" type="primary">cbiN</name>
    <name evidence="11" type="ORF">CPJCM30710_12250</name>
</gene>
<sequence length="89" mass="9828">MKRKHCGLIILCILLVVTGLVLGSDKGFSGTDDRAEQAINEINSNYKPWFNSMWEPPSSEIESLLFSLQAALGAGFIGYYIGKKEKCSK</sequence>
<evidence type="ECO:0000256" key="5">
    <source>
        <dbReference type="ARBA" id="ARBA00022692"/>
    </source>
</evidence>
<feature type="transmembrane region" description="Helical" evidence="10">
    <location>
        <begin position="63"/>
        <end position="82"/>
    </location>
</feature>
<keyword evidence="8 10" id="KW-0472">Membrane</keyword>
<evidence type="ECO:0000256" key="10">
    <source>
        <dbReference type="HAMAP-Rule" id="MF_00330"/>
    </source>
</evidence>
<dbReference type="Pfam" id="PF02553">
    <property type="entry name" value="CbiN"/>
    <property type="match status" value="1"/>
</dbReference>
<comment type="subunit">
    <text evidence="10">Forms an energy-coupling factor (ECF) transporter complex composed of an ATP-binding protein (A component, CbiO), a transmembrane protein (T component, CbiQ) and 2 possible substrate-capture proteins (S components, CbiM and CbiN) of unknown stoichimetry.</text>
</comment>
<dbReference type="Proteomes" id="UP000679179">
    <property type="component" value="Unassembled WGS sequence"/>
</dbReference>
<evidence type="ECO:0000256" key="6">
    <source>
        <dbReference type="ARBA" id="ARBA00022989"/>
    </source>
</evidence>
<keyword evidence="6 10" id="KW-1133">Transmembrane helix</keyword>
<evidence type="ECO:0000256" key="7">
    <source>
        <dbReference type="ARBA" id="ARBA00023065"/>
    </source>
</evidence>
<dbReference type="PANTHER" id="PTHR38662">
    <property type="entry name" value="COBALT TRANSPORT PROTEIN CBIN"/>
    <property type="match status" value="1"/>
</dbReference>
<dbReference type="AlphaFoldDB" id="A0A919VDZ2"/>
<reference evidence="11" key="1">
    <citation type="submission" date="2021-03" db="EMBL/GenBank/DDBJ databases">
        <title>Taxonomic study of Clostridium polyendosporum from meadow-gley soil under rice.</title>
        <authorList>
            <person name="Kobayashi H."/>
            <person name="Tanizawa Y."/>
            <person name="Yagura M."/>
        </authorList>
    </citation>
    <scope>NUCLEOTIDE SEQUENCE</scope>
    <source>
        <strain evidence="11">JCM 30710</strain>
    </source>
</reference>
<dbReference type="GO" id="GO:0009236">
    <property type="term" value="P:cobalamin biosynthetic process"/>
    <property type="evidence" value="ECO:0007669"/>
    <property type="project" value="UniProtKB-UniRule"/>
</dbReference>
<comment type="pathway">
    <text evidence="10">Cofactor biosynthesis; adenosylcobalamin biosynthesis.</text>
</comment>
<accession>A0A919VDZ2</accession>
<evidence type="ECO:0000256" key="4">
    <source>
        <dbReference type="ARBA" id="ARBA00022573"/>
    </source>
</evidence>
<comment type="similarity">
    <text evidence="10">Belongs to the CbiN family.</text>
</comment>
<evidence type="ECO:0000256" key="2">
    <source>
        <dbReference type="ARBA" id="ARBA00022448"/>
    </source>
</evidence>
<comment type="subcellular location">
    <subcellularLocation>
        <location evidence="10">Cell membrane</location>
        <topology evidence="10">Multi-pass membrane protein</topology>
    </subcellularLocation>
</comment>
<evidence type="ECO:0000256" key="1">
    <source>
        <dbReference type="ARBA" id="ARBA00022426"/>
    </source>
</evidence>
<dbReference type="GO" id="GO:0005886">
    <property type="term" value="C:plasma membrane"/>
    <property type="evidence" value="ECO:0007669"/>
    <property type="project" value="UniProtKB-SubCell"/>
</dbReference>
<keyword evidence="9 10" id="KW-0170">Cobalt</keyword>
<comment type="caution">
    <text evidence="10">Lacks conserved residue(s) required for the propagation of feature annotation.</text>
</comment>
<name>A0A919VDZ2_9CLOT</name>
<comment type="function">
    <text evidence="10">Part of the energy-coupling factor (ECF) transporter complex CbiMNOQ involved in cobalt import.</text>
</comment>
<organism evidence="11 12">
    <name type="scientific">Clostridium polyendosporum</name>
    <dbReference type="NCBI Taxonomy" id="69208"/>
    <lineage>
        <taxon>Bacteria</taxon>
        <taxon>Bacillati</taxon>
        <taxon>Bacillota</taxon>
        <taxon>Clostridia</taxon>
        <taxon>Eubacteriales</taxon>
        <taxon>Clostridiaceae</taxon>
        <taxon>Clostridium</taxon>
    </lineage>
</organism>
<keyword evidence="12" id="KW-1185">Reference proteome</keyword>
<keyword evidence="4 10" id="KW-0169">Cobalamin biosynthesis</keyword>
<dbReference type="PANTHER" id="PTHR38662:SF1">
    <property type="entry name" value="COBALT TRANSPORT PROTEIN CBIN"/>
    <property type="match status" value="1"/>
</dbReference>
<dbReference type="InterPro" id="IPR003705">
    <property type="entry name" value="CbiN"/>
</dbReference>
<dbReference type="RefSeq" id="WP_212903284.1">
    <property type="nucleotide sequence ID" value="NZ_BOPZ01000007.1"/>
</dbReference>
<keyword evidence="7 10" id="KW-0406">Ion transport</keyword>
<proteinExistence type="inferred from homology"/>
<keyword evidence="1 10" id="KW-0171">Cobalt transport</keyword>
<dbReference type="HAMAP" id="MF_00330">
    <property type="entry name" value="CbiN"/>
    <property type="match status" value="1"/>
</dbReference>
<evidence type="ECO:0000256" key="3">
    <source>
        <dbReference type="ARBA" id="ARBA00022475"/>
    </source>
</evidence>
<dbReference type="GO" id="GO:0015087">
    <property type="term" value="F:cobalt ion transmembrane transporter activity"/>
    <property type="evidence" value="ECO:0007669"/>
    <property type="project" value="UniProtKB-UniRule"/>
</dbReference>
<keyword evidence="2 10" id="KW-0813">Transport</keyword>
<comment type="caution">
    <text evidence="11">The sequence shown here is derived from an EMBL/GenBank/DDBJ whole genome shotgun (WGS) entry which is preliminary data.</text>
</comment>
<protein>
    <recommendedName>
        <fullName evidence="10">Cobalt transport protein CbiN</fullName>
    </recommendedName>
    <alternativeName>
        <fullName evidence="10">Energy-coupling factor transporter probable substrate-capture protein CbiN</fullName>
        <shortName evidence="10">ECF transporter S component CbiN</shortName>
    </alternativeName>
</protein>
<keyword evidence="5 10" id="KW-0812">Transmembrane</keyword>
<evidence type="ECO:0000256" key="9">
    <source>
        <dbReference type="ARBA" id="ARBA00023285"/>
    </source>
</evidence>
<keyword evidence="3 10" id="KW-1003">Cell membrane</keyword>
<dbReference type="EMBL" id="BOPZ01000007">
    <property type="protein sequence ID" value="GIM28559.1"/>
    <property type="molecule type" value="Genomic_DNA"/>
</dbReference>
<evidence type="ECO:0000256" key="8">
    <source>
        <dbReference type="ARBA" id="ARBA00023136"/>
    </source>
</evidence>
<evidence type="ECO:0000313" key="11">
    <source>
        <dbReference type="EMBL" id="GIM28559.1"/>
    </source>
</evidence>
<evidence type="ECO:0000313" key="12">
    <source>
        <dbReference type="Proteomes" id="UP000679179"/>
    </source>
</evidence>